<evidence type="ECO:0000313" key="12">
    <source>
        <dbReference type="EMBL" id="CEM42449.1"/>
    </source>
</evidence>
<keyword evidence="6" id="KW-0521">NADP</keyword>
<dbReference type="AlphaFoldDB" id="A0A0G4HEW0"/>
<evidence type="ECO:0000256" key="5">
    <source>
        <dbReference type="ARBA" id="ARBA00022824"/>
    </source>
</evidence>
<protein>
    <recommendedName>
        <fullName evidence="10">3-dehydrosphinganine reductase</fullName>
        <ecNumber evidence="10">1.1.1.102</ecNumber>
    </recommendedName>
</protein>
<proteinExistence type="predicted"/>
<dbReference type="Pfam" id="PF00106">
    <property type="entry name" value="adh_short"/>
    <property type="match status" value="1"/>
</dbReference>
<dbReference type="Gene3D" id="3.40.50.720">
    <property type="entry name" value="NAD(P)-binding Rossmann-like Domain"/>
    <property type="match status" value="1"/>
</dbReference>
<comment type="pathway">
    <text evidence="3">Sphingolipid metabolism.</text>
</comment>
<keyword evidence="5" id="KW-0256">Endoplasmic reticulum</keyword>
<evidence type="ECO:0000256" key="4">
    <source>
        <dbReference type="ARBA" id="ARBA00022741"/>
    </source>
</evidence>
<dbReference type="GO" id="GO:0030148">
    <property type="term" value="P:sphingolipid biosynthetic process"/>
    <property type="evidence" value="ECO:0007669"/>
    <property type="project" value="InterPro"/>
</dbReference>
<dbReference type="InterPro" id="IPR002347">
    <property type="entry name" value="SDR_fam"/>
</dbReference>
<name>A0A0G4HEW0_9ALVE</name>
<dbReference type="FunFam" id="3.40.50.720:FF:000468">
    <property type="entry name" value="Short-chain dehydrogenase, putative"/>
    <property type="match status" value="1"/>
</dbReference>
<sequence>MNFPVDSWLEACGWGLGSLACASALLIVVLLRRKQKHVADKHVLITGGSEGLGLELAKECVRRGARRVTIVGRREGKLREAVRSLEMTRDNFYEKEMGVTRKSDKGPLCTVSHFSVDCCDETAVKKLFSQLESEGDSPQVVVCNVGAAVARLFGDLQASDFRRMMEVNFLSSVYVAQSAVPLMKKAGGGMLMFVSSQAGQVAVGGYSAYSASKFALRGFSEVLQMELEPLGIQVSTVYPPSIDTPGYVEEQKGKPSLTQQIEADSGLWSADTVARVSVQGFESGRSALIEE</sequence>
<evidence type="ECO:0000256" key="8">
    <source>
        <dbReference type="ARBA" id="ARBA00023002"/>
    </source>
</evidence>
<evidence type="ECO:0000256" key="9">
    <source>
        <dbReference type="ARBA" id="ARBA00023098"/>
    </source>
</evidence>
<evidence type="ECO:0000256" key="3">
    <source>
        <dbReference type="ARBA" id="ARBA00004991"/>
    </source>
</evidence>
<dbReference type="InterPro" id="IPR045022">
    <property type="entry name" value="KDSR-like"/>
</dbReference>
<feature type="transmembrane region" description="Helical" evidence="11">
    <location>
        <begin position="12"/>
        <end position="31"/>
    </location>
</feature>
<dbReference type="CDD" id="cd08939">
    <property type="entry name" value="KDSR-like_SDR_c"/>
    <property type="match status" value="1"/>
</dbReference>
<keyword evidence="11" id="KW-1133">Transmembrane helix</keyword>
<evidence type="ECO:0000256" key="7">
    <source>
        <dbReference type="ARBA" id="ARBA00022919"/>
    </source>
</evidence>
<keyword evidence="11" id="KW-0472">Membrane</keyword>
<keyword evidence="4" id="KW-0547">Nucleotide-binding</keyword>
<reference evidence="12" key="1">
    <citation type="submission" date="2014-11" db="EMBL/GenBank/DDBJ databases">
        <authorList>
            <person name="Otto D Thomas"/>
            <person name="Naeem Raeece"/>
        </authorList>
    </citation>
    <scope>NUCLEOTIDE SEQUENCE</scope>
</reference>
<dbReference type="SUPFAM" id="SSF51735">
    <property type="entry name" value="NAD(P)-binding Rossmann-fold domains"/>
    <property type="match status" value="1"/>
</dbReference>
<dbReference type="GO" id="GO:0000166">
    <property type="term" value="F:nucleotide binding"/>
    <property type="evidence" value="ECO:0007669"/>
    <property type="project" value="UniProtKB-KW"/>
</dbReference>
<dbReference type="EMBL" id="CDMZ01002452">
    <property type="protein sequence ID" value="CEM42449.1"/>
    <property type="molecule type" value="Genomic_DNA"/>
</dbReference>
<dbReference type="PANTHER" id="PTHR43550">
    <property type="entry name" value="3-KETODIHYDROSPHINGOSINE REDUCTASE"/>
    <property type="match status" value="1"/>
</dbReference>
<dbReference type="GO" id="GO:0006666">
    <property type="term" value="P:3-keto-sphinganine metabolic process"/>
    <property type="evidence" value="ECO:0007669"/>
    <property type="project" value="InterPro"/>
</dbReference>
<dbReference type="GO" id="GO:0047560">
    <property type="term" value="F:3-dehydrosphinganine reductase activity"/>
    <property type="evidence" value="ECO:0007669"/>
    <property type="project" value="UniProtKB-EC"/>
</dbReference>
<evidence type="ECO:0000256" key="6">
    <source>
        <dbReference type="ARBA" id="ARBA00022857"/>
    </source>
</evidence>
<dbReference type="PhylomeDB" id="A0A0G4HEW0"/>
<evidence type="ECO:0000256" key="10">
    <source>
        <dbReference type="ARBA" id="ARBA00026112"/>
    </source>
</evidence>
<accession>A0A0G4HEW0</accession>
<dbReference type="GO" id="GO:0005789">
    <property type="term" value="C:endoplasmic reticulum membrane"/>
    <property type="evidence" value="ECO:0007669"/>
    <property type="project" value="TreeGrafter"/>
</dbReference>
<dbReference type="InterPro" id="IPR020904">
    <property type="entry name" value="Sc_DH/Rdtase_CS"/>
</dbReference>
<dbReference type="EC" id="1.1.1.102" evidence="10"/>
<dbReference type="PROSITE" id="PS00061">
    <property type="entry name" value="ADH_SHORT"/>
    <property type="match status" value="1"/>
</dbReference>
<keyword evidence="11" id="KW-0812">Transmembrane</keyword>
<organism evidence="12">
    <name type="scientific">Chromera velia CCMP2878</name>
    <dbReference type="NCBI Taxonomy" id="1169474"/>
    <lineage>
        <taxon>Eukaryota</taxon>
        <taxon>Sar</taxon>
        <taxon>Alveolata</taxon>
        <taxon>Colpodellida</taxon>
        <taxon>Chromeraceae</taxon>
        <taxon>Chromera</taxon>
    </lineage>
</organism>
<keyword evidence="8" id="KW-0560">Oxidoreductase</keyword>
<comment type="subcellular location">
    <subcellularLocation>
        <location evidence="1">Endoplasmic reticulum</location>
    </subcellularLocation>
</comment>
<evidence type="ECO:0000256" key="2">
    <source>
        <dbReference type="ARBA" id="ARBA00004760"/>
    </source>
</evidence>
<dbReference type="VEuPathDB" id="CryptoDB:Cvel_26746"/>
<comment type="pathway">
    <text evidence="2">Lipid metabolism; sphingolipid metabolism.</text>
</comment>
<dbReference type="PRINTS" id="PR00081">
    <property type="entry name" value="GDHRDH"/>
</dbReference>
<dbReference type="PANTHER" id="PTHR43550:SF3">
    <property type="entry name" value="3-KETODIHYDROSPHINGOSINE REDUCTASE"/>
    <property type="match status" value="1"/>
</dbReference>
<evidence type="ECO:0000256" key="1">
    <source>
        <dbReference type="ARBA" id="ARBA00004240"/>
    </source>
</evidence>
<evidence type="ECO:0000256" key="11">
    <source>
        <dbReference type="SAM" id="Phobius"/>
    </source>
</evidence>
<gene>
    <name evidence="12" type="ORF">Cvel_26746</name>
</gene>
<dbReference type="InterPro" id="IPR036291">
    <property type="entry name" value="NAD(P)-bd_dom_sf"/>
</dbReference>
<keyword evidence="9" id="KW-0443">Lipid metabolism</keyword>
<keyword evidence="7" id="KW-0746">Sphingolipid metabolism</keyword>